<dbReference type="PRINTS" id="PR01012">
    <property type="entry name" value="NRPEPTIDEYR"/>
</dbReference>
<dbReference type="AlphaFoldDB" id="A0A6J8DNK1"/>
<evidence type="ECO:0000256" key="3">
    <source>
        <dbReference type="ARBA" id="ARBA00022692"/>
    </source>
</evidence>
<evidence type="ECO:0000256" key="4">
    <source>
        <dbReference type="ARBA" id="ARBA00022989"/>
    </source>
</evidence>
<proteinExistence type="inferred from homology"/>
<evidence type="ECO:0000256" key="2">
    <source>
        <dbReference type="ARBA" id="ARBA00010663"/>
    </source>
</evidence>
<dbReference type="PANTHER" id="PTHR24235">
    <property type="entry name" value="NEUROPEPTIDE Y RECEPTOR"/>
    <property type="match status" value="1"/>
</dbReference>
<evidence type="ECO:0000256" key="8">
    <source>
        <dbReference type="ARBA" id="ARBA00023224"/>
    </source>
</evidence>
<evidence type="ECO:0000256" key="9">
    <source>
        <dbReference type="RuleBase" id="RU000688"/>
    </source>
</evidence>
<keyword evidence="6 10" id="KW-0472">Membrane</keyword>
<evidence type="ECO:0000256" key="5">
    <source>
        <dbReference type="ARBA" id="ARBA00023040"/>
    </source>
</evidence>
<comment type="subcellular location">
    <subcellularLocation>
        <location evidence="1">Membrane</location>
        <topology evidence="1">Multi-pass membrane protein</topology>
    </subcellularLocation>
</comment>
<comment type="similarity">
    <text evidence="2 9">Belongs to the G-protein coupled receptor 1 family.</text>
</comment>
<dbReference type="SUPFAM" id="SSF81321">
    <property type="entry name" value="Family A G protein-coupled receptor-like"/>
    <property type="match status" value="1"/>
</dbReference>
<feature type="transmembrane region" description="Helical" evidence="10">
    <location>
        <begin position="289"/>
        <end position="306"/>
    </location>
</feature>
<dbReference type="SMART" id="SM01381">
    <property type="entry name" value="7TM_GPCR_Srsx"/>
    <property type="match status" value="1"/>
</dbReference>
<feature type="transmembrane region" description="Helical" evidence="10">
    <location>
        <begin position="146"/>
        <end position="168"/>
    </location>
</feature>
<evidence type="ECO:0000256" key="1">
    <source>
        <dbReference type="ARBA" id="ARBA00004141"/>
    </source>
</evidence>
<dbReference type="GO" id="GO:0016020">
    <property type="term" value="C:membrane"/>
    <property type="evidence" value="ECO:0007669"/>
    <property type="project" value="UniProtKB-SubCell"/>
</dbReference>
<dbReference type="PRINTS" id="PR00237">
    <property type="entry name" value="GPCRRHODOPSN"/>
</dbReference>
<dbReference type="PROSITE" id="PS00237">
    <property type="entry name" value="G_PROTEIN_RECEP_F1_1"/>
    <property type="match status" value="1"/>
</dbReference>
<dbReference type="InterPro" id="IPR000276">
    <property type="entry name" value="GPCR_Rhodpsn"/>
</dbReference>
<dbReference type="OrthoDB" id="9046662at2759"/>
<evidence type="ECO:0000259" key="11">
    <source>
        <dbReference type="PROSITE" id="PS50262"/>
    </source>
</evidence>
<evidence type="ECO:0000313" key="13">
    <source>
        <dbReference type="Proteomes" id="UP000507470"/>
    </source>
</evidence>
<dbReference type="CDD" id="cd15203">
    <property type="entry name" value="7tmA_NPYR-like"/>
    <property type="match status" value="1"/>
</dbReference>
<dbReference type="InterPro" id="IPR017452">
    <property type="entry name" value="GPCR_Rhodpsn_7TM"/>
</dbReference>
<keyword evidence="4 10" id="KW-1133">Transmembrane helix</keyword>
<feature type="transmembrane region" description="Helical" evidence="10">
    <location>
        <begin position="105"/>
        <end position="126"/>
    </location>
</feature>
<accession>A0A6J8DNK1</accession>
<name>A0A6J8DNK1_MYTCO</name>
<dbReference type="PANTHER" id="PTHR24235:SF12">
    <property type="entry name" value="G-PROTEIN COUPLED RECEPTORS FAMILY 1 PROFILE DOMAIN-CONTAINING PROTEIN"/>
    <property type="match status" value="1"/>
</dbReference>
<feature type="transmembrane region" description="Helical" evidence="10">
    <location>
        <begin position="326"/>
        <end position="350"/>
    </location>
</feature>
<dbReference type="Gene3D" id="1.20.1070.10">
    <property type="entry name" value="Rhodopsin 7-helix transmembrane proteins"/>
    <property type="match status" value="1"/>
</dbReference>
<protein>
    <submittedName>
        <fullName evidence="12">NPFR</fullName>
    </submittedName>
</protein>
<dbReference type="InterPro" id="IPR000611">
    <property type="entry name" value="NPY_rcpt"/>
</dbReference>
<dbReference type="GO" id="GO:0004983">
    <property type="term" value="F:neuropeptide Y receptor activity"/>
    <property type="evidence" value="ECO:0007669"/>
    <property type="project" value="InterPro"/>
</dbReference>
<keyword evidence="3 9" id="KW-0812">Transmembrane</keyword>
<keyword evidence="8 9" id="KW-0807">Transducer</keyword>
<gene>
    <name evidence="12" type="ORF">MCOR_42786</name>
</gene>
<feature type="transmembrane region" description="Helical" evidence="10">
    <location>
        <begin position="180"/>
        <end position="202"/>
    </location>
</feature>
<evidence type="ECO:0000256" key="7">
    <source>
        <dbReference type="ARBA" id="ARBA00023170"/>
    </source>
</evidence>
<keyword evidence="13" id="KW-1185">Reference proteome</keyword>
<keyword evidence="7 9" id="KW-0675">Receptor</keyword>
<evidence type="ECO:0000313" key="12">
    <source>
        <dbReference type="EMBL" id="CAC5409515.1"/>
    </source>
</evidence>
<organism evidence="12 13">
    <name type="scientific">Mytilus coruscus</name>
    <name type="common">Sea mussel</name>
    <dbReference type="NCBI Taxonomy" id="42192"/>
    <lineage>
        <taxon>Eukaryota</taxon>
        <taxon>Metazoa</taxon>
        <taxon>Spiralia</taxon>
        <taxon>Lophotrochozoa</taxon>
        <taxon>Mollusca</taxon>
        <taxon>Bivalvia</taxon>
        <taxon>Autobranchia</taxon>
        <taxon>Pteriomorphia</taxon>
        <taxon>Mytilida</taxon>
        <taxon>Mytiloidea</taxon>
        <taxon>Mytilidae</taxon>
        <taxon>Mytilinae</taxon>
        <taxon>Mytilus</taxon>
    </lineage>
</organism>
<dbReference type="EMBL" id="CACVKT020007644">
    <property type="protein sequence ID" value="CAC5409515.1"/>
    <property type="molecule type" value="Genomic_DNA"/>
</dbReference>
<evidence type="ECO:0000256" key="10">
    <source>
        <dbReference type="SAM" id="Phobius"/>
    </source>
</evidence>
<dbReference type="Proteomes" id="UP000507470">
    <property type="component" value="Unassembled WGS sequence"/>
</dbReference>
<sequence length="387" mass="45476">MSAVYLEVECLSLLDFSVKIRFMSLLQHTNMLKNTFQDKENRINDSVKEKIFQEFRNDDHWFDPTTETYLIIFYCAVIFIGTFSNVIICFIVWKNNSLRKPRNIFIVNIAVCDIIMCTFCMPFSLVKLTMKNWHLGLFLCKVVPSLQNIDIFVSTFTIVAIALDRYWAIVHASRNIHMRTVLYMLIFIWALALFCCIPMLLFHEVHTVYSETINKEDFQICMEVWPSENLKIVYTLFVTVVQYLMPLLIVSIIHSKICCVLRMRVTKDPITDNEMQRALRDVKRHRRNMLLLTAIAITFGITWLPWTVLNITADINVEMFLHKKFLLIYAICLLIAMSSACANPVLYGWFNLNFRDAFTNSLIFWRKDSTDSQEMVTYNKTSNERKS</sequence>
<keyword evidence="5 9" id="KW-0297">G-protein coupled receptor</keyword>
<feature type="domain" description="G-protein coupled receptors family 1 profile" evidence="11">
    <location>
        <begin position="84"/>
        <end position="347"/>
    </location>
</feature>
<dbReference type="Pfam" id="PF00001">
    <property type="entry name" value="7tm_1"/>
    <property type="match status" value="1"/>
</dbReference>
<feature type="transmembrane region" description="Helical" evidence="10">
    <location>
        <begin position="71"/>
        <end position="93"/>
    </location>
</feature>
<dbReference type="PROSITE" id="PS50262">
    <property type="entry name" value="G_PROTEIN_RECEP_F1_2"/>
    <property type="match status" value="1"/>
</dbReference>
<evidence type="ECO:0000256" key="6">
    <source>
        <dbReference type="ARBA" id="ARBA00023136"/>
    </source>
</evidence>
<reference evidence="12 13" key="1">
    <citation type="submission" date="2020-06" db="EMBL/GenBank/DDBJ databases">
        <authorList>
            <person name="Li R."/>
            <person name="Bekaert M."/>
        </authorList>
    </citation>
    <scope>NUCLEOTIDE SEQUENCE [LARGE SCALE GENOMIC DNA]</scope>
    <source>
        <strain evidence="13">wild</strain>
    </source>
</reference>
<feature type="transmembrane region" description="Helical" evidence="10">
    <location>
        <begin position="232"/>
        <end position="254"/>
    </location>
</feature>